<feature type="region of interest" description="Disordered" evidence="1">
    <location>
        <begin position="349"/>
        <end position="491"/>
    </location>
</feature>
<feature type="compositionally biased region" description="Pro residues" evidence="1">
    <location>
        <begin position="389"/>
        <end position="398"/>
    </location>
</feature>
<keyword evidence="3" id="KW-1185">Reference proteome</keyword>
<feature type="compositionally biased region" description="Low complexity" evidence="1">
    <location>
        <begin position="356"/>
        <end position="369"/>
    </location>
</feature>
<dbReference type="Proteomes" id="UP001480595">
    <property type="component" value="Unassembled WGS sequence"/>
</dbReference>
<organism evidence="2 3">
    <name type="scientific">Apiospora phragmitis</name>
    <dbReference type="NCBI Taxonomy" id="2905665"/>
    <lineage>
        <taxon>Eukaryota</taxon>
        <taxon>Fungi</taxon>
        <taxon>Dikarya</taxon>
        <taxon>Ascomycota</taxon>
        <taxon>Pezizomycotina</taxon>
        <taxon>Sordariomycetes</taxon>
        <taxon>Xylariomycetidae</taxon>
        <taxon>Amphisphaeriales</taxon>
        <taxon>Apiosporaceae</taxon>
        <taxon>Apiospora</taxon>
    </lineage>
</organism>
<name>A0ABR1US79_9PEZI</name>
<gene>
    <name evidence="2" type="ORF">PG994_008150</name>
</gene>
<feature type="compositionally biased region" description="Basic and acidic residues" evidence="1">
    <location>
        <begin position="453"/>
        <end position="463"/>
    </location>
</feature>
<comment type="caution">
    <text evidence="2">The sequence shown here is derived from an EMBL/GenBank/DDBJ whole genome shotgun (WGS) entry which is preliminary data.</text>
</comment>
<sequence>MAVRPGEENVAILFGDIHYFYGPPTAKPPHHRFDKGSYVYLFENANDRRARIEVANQPGEDDQDAFDGFLDHAHLRYSYKQQCLVTITVGDGVPDQSQWHLPTYDPHNQNKYHYKLHSLDIYFWTQNDALQFVNGSRRVLPAHQVEVLDEPGPPPQQQQRQQYSSPHHDPVNPLVNKLERAVISEPPRFGAGTAGPIQAPAPMQGSRSTPQQQQQQGMAVPTFDPPPVSAVHGSSNTPESQASFKPMAYNPAAPAAPEQIRHREKTPPPPEDDGLDPLHAAVARDHQPQSVPYTPGFCGGGPMSPGYGIGVGGPMSPGFPPTPGFPPSAVASPGFPPSQFGTLYRSATMPVTSAAQQQHQQQYGLASPGLPSPSPYGGGSGAYPGSPGFAPPPPPSFSGPPVSATSTPASLQSPGLSSPPPGGYANYNYTTSNPSGAGGATDYSIHSQVYRPTEQEAVHRKGESGGSYRPRSGEERSKLGQNADRLERGVTGMFKKLEKKLL</sequence>
<protein>
    <recommendedName>
        <fullName evidence="4">RNA recognition motif-containing protein</fullName>
    </recommendedName>
</protein>
<evidence type="ECO:0000313" key="2">
    <source>
        <dbReference type="EMBL" id="KAK8061784.1"/>
    </source>
</evidence>
<dbReference type="EMBL" id="JAQQWL010000008">
    <property type="protein sequence ID" value="KAK8061784.1"/>
    <property type="molecule type" value="Genomic_DNA"/>
</dbReference>
<evidence type="ECO:0000256" key="1">
    <source>
        <dbReference type="SAM" id="MobiDB-lite"/>
    </source>
</evidence>
<reference evidence="2 3" key="1">
    <citation type="submission" date="2023-01" db="EMBL/GenBank/DDBJ databases">
        <title>Analysis of 21 Apiospora genomes using comparative genomics revels a genus with tremendous synthesis potential of carbohydrate active enzymes and secondary metabolites.</title>
        <authorList>
            <person name="Sorensen T."/>
        </authorList>
    </citation>
    <scope>NUCLEOTIDE SEQUENCE [LARGE SCALE GENOMIC DNA]</scope>
    <source>
        <strain evidence="2 3">CBS 135458</strain>
    </source>
</reference>
<accession>A0ABR1US79</accession>
<evidence type="ECO:0008006" key="4">
    <source>
        <dbReference type="Google" id="ProtNLM"/>
    </source>
</evidence>
<dbReference type="GeneID" id="92092622"/>
<feature type="region of interest" description="Disordered" evidence="1">
    <location>
        <begin position="147"/>
        <end position="172"/>
    </location>
</feature>
<feature type="compositionally biased region" description="Basic and acidic residues" evidence="1">
    <location>
        <begin position="471"/>
        <end position="488"/>
    </location>
</feature>
<evidence type="ECO:0000313" key="3">
    <source>
        <dbReference type="Proteomes" id="UP001480595"/>
    </source>
</evidence>
<feature type="region of interest" description="Disordered" evidence="1">
    <location>
        <begin position="186"/>
        <end position="277"/>
    </location>
</feature>
<proteinExistence type="predicted"/>
<feature type="compositionally biased region" description="Polar residues" evidence="1">
    <location>
        <begin position="232"/>
        <end position="243"/>
    </location>
</feature>
<dbReference type="RefSeq" id="XP_066715046.1">
    <property type="nucleotide sequence ID" value="XM_066859559.1"/>
</dbReference>